<evidence type="ECO:0000313" key="1">
    <source>
        <dbReference type="EMBL" id="TQD94537.1"/>
    </source>
</evidence>
<reference evidence="1 2" key="1">
    <citation type="journal article" date="2019" name="G3 (Bethesda)">
        <title>Sequencing of a Wild Apple (Malus baccata) Genome Unravels the Differences Between Cultivated and Wild Apple Species Regarding Disease Resistance and Cold Tolerance.</title>
        <authorList>
            <person name="Chen X."/>
        </authorList>
    </citation>
    <scope>NUCLEOTIDE SEQUENCE [LARGE SCALE GENOMIC DNA]</scope>
    <source>
        <strain evidence="2">cv. Shandingzi</strain>
        <tissue evidence="1">Leaves</tissue>
    </source>
</reference>
<proteinExistence type="predicted"/>
<protein>
    <submittedName>
        <fullName evidence="1">Uncharacterized protein</fullName>
    </submittedName>
</protein>
<accession>A0A540M704</accession>
<evidence type="ECO:0000313" key="2">
    <source>
        <dbReference type="Proteomes" id="UP000315295"/>
    </source>
</evidence>
<sequence length="68" mass="7895">MFQFLNHTCLQNFINSNGVRKILQNSPCLKYLQLSSEAIDRNVDDLPMFEQLTCLEVGYMWPVGKTKL</sequence>
<dbReference type="Proteomes" id="UP000315295">
    <property type="component" value="Unassembled WGS sequence"/>
</dbReference>
<keyword evidence="2" id="KW-1185">Reference proteome</keyword>
<comment type="caution">
    <text evidence="1">The sequence shown here is derived from an EMBL/GenBank/DDBJ whole genome shotgun (WGS) entry which is preliminary data.</text>
</comment>
<organism evidence="1 2">
    <name type="scientific">Malus baccata</name>
    <name type="common">Siberian crab apple</name>
    <name type="synonym">Pyrus baccata</name>
    <dbReference type="NCBI Taxonomy" id="106549"/>
    <lineage>
        <taxon>Eukaryota</taxon>
        <taxon>Viridiplantae</taxon>
        <taxon>Streptophyta</taxon>
        <taxon>Embryophyta</taxon>
        <taxon>Tracheophyta</taxon>
        <taxon>Spermatophyta</taxon>
        <taxon>Magnoliopsida</taxon>
        <taxon>eudicotyledons</taxon>
        <taxon>Gunneridae</taxon>
        <taxon>Pentapetalae</taxon>
        <taxon>rosids</taxon>
        <taxon>fabids</taxon>
        <taxon>Rosales</taxon>
        <taxon>Rosaceae</taxon>
        <taxon>Amygdaloideae</taxon>
        <taxon>Maleae</taxon>
        <taxon>Malus</taxon>
    </lineage>
</organism>
<gene>
    <name evidence="1" type="ORF">C1H46_019782</name>
</gene>
<dbReference type="AlphaFoldDB" id="A0A540M704"/>
<dbReference type="EMBL" id="VIEB01000340">
    <property type="protein sequence ID" value="TQD94537.1"/>
    <property type="molecule type" value="Genomic_DNA"/>
</dbReference>
<name>A0A540M704_MALBA</name>